<dbReference type="AlphaFoldDB" id="C5DFT5"/>
<dbReference type="Proteomes" id="UP000002036">
    <property type="component" value="Chromosome D"/>
</dbReference>
<dbReference type="OMA" id="HTCHCAR"/>
<accession>C5DFT5</accession>
<evidence type="ECO:0000313" key="4">
    <source>
        <dbReference type="Proteomes" id="UP000002036"/>
    </source>
</evidence>
<name>C5DFT5_LACTC</name>
<dbReference type="FunCoup" id="C5DFT5">
    <property type="interactions" value="26"/>
</dbReference>
<sequence length="290" mass="32428">MHNRSILQNSLLFGAPVALIAGILSQFFMPSAEWLLAHGQAGEFSPAVPTTVELENVVHTCHCARQVLSWHDVLVFLKNELLRVNPQVALLAFNLMLILLQMLSSRKMPRAHDEDNAEADLEGEDDETSKFMSFVPKYDSRERALLQFQKLKSKPLNFKYGSDDSYSVRDSSDDAVSLERLLRKFSRRGRSSEVNSTKLKKSQPPETPSSAQTSTIDLSIAVMTPQLTNSVGRSHCTSRTSSFSKRELKNCLVGTPESQSMSFHQPSPAKSSVLSTKVTQEQVYSQPFIY</sequence>
<dbReference type="HOGENOM" id="CLU_959993_0_0_1"/>
<evidence type="ECO:0000256" key="1">
    <source>
        <dbReference type="SAM" id="MobiDB-lite"/>
    </source>
</evidence>
<dbReference type="KEGG" id="lth:KLTH0D17776g"/>
<proteinExistence type="predicted"/>
<dbReference type="EMBL" id="CU928168">
    <property type="protein sequence ID" value="CAR23040.1"/>
    <property type="molecule type" value="Genomic_DNA"/>
</dbReference>
<feature type="region of interest" description="Disordered" evidence="1">
    <location>
        <begin position="187"/>
        <end position="213"/>
    </location>
</feature>
<dbReference type="GeneID" id="8295729"/>
<dbReference type="RefSeq" id="XP_002553478.1">
    <property type="nucleotide sequence ID" value="XM_002553432.1"/>
</dbReference>
<keyword evidence="2" id="KW-0812">Transmembrane</keyword>
<protein>
    <submittedName>
        <fullName evidence="3">KLTH0D17776p</fullName>
    </submittedName>
</protein>
<keyword evidence="4" id="KW-1185">Reference proteome</keyword>
<keyword evidence="2" id="KW-1133">Transmembrane helix</keyword>
<evidence type="ECO:0000313" key="3">
    <source>
        <dbReference type="EMBL" id="CAR23040.1"/>
    </source>
</evidence>
<dbReference type="InParanoid" id="C5DFT5"/>
<dbReference type="OrthoDB" id="4035759at2759"/>
<keyword evidence="2" id="KW-0472">Membrane</keyword>
<evidence type="ECO:0000256" key="2">
    <source>
        <dbReference type="SAM" id="Phobius"/>
    </source>
</evidence>
<reference evidence="3 4" key="1">
    <citation type="journal article" date="2009" name="Genome Res.">
        <title>Comparative genomics of protoploid Saccharomycetaceae.</title>
        <authorList>
            <consortium name="The Genolevures Consortium"/>
            <person name="Souciet J.-L."/>
            <person name="Dujon B."/>
            <person name="Gaillardin C."/>
            <person name="Johnston M."/>
            <person name="Baret P.V."/>
            <person name="Cliften P."/>
            <person name="Sherman D.J."/>
            <person name="Weissenbach J."/>
            <person name="Westhof E."/>
            <person name="Wincker P."/>
            <person name="Jubin C."/>
            <person name="Poulain J."/>
            <person name="Barbe V."/>
            <person name="Segurens B."/>
            <person name="Artiguenave F."/>
            <person name="Anthouard V."/>
            <person name="Vacherie B."/>
            <person name="Val M.-E."/>
            <person name="Fulton R.S."/>
            <person name="Minx P."/>
            <person name="Wilson R."/>
            <person name="Durrens P."/>
            <person name="Jean G."/>
            <person name="Marck C."/>
            <person name="Martin T."/>
            <person name="Nikolski M."/>
            <person name="Rolland T."/>
            <person name="Seret M.-L."/>
            <person name="Casaregola S."/>
            <person name="Despons L."/>
            <person name="Fairhead C."/>
            <person name="Fischer G."/>
            <person name="Lafontaine I."/>
            <person name="Leh V."/>
            <person name="Lemaire M."/>
            <person name="de Montigny J."/>
            <person name="Neuveglise C."/>
            <person name="Thierry A."/>
            <person name="Blanc-Lenfle I."/>
            <person name="Bleykasten C."/>
            <person name="Diffels J."/>
            <person name="Fritsch E."/>
            <person name="Frangeul L."/>
            <person name="Goeffon A."/>
            <person name="Jauniaux N."/>
            <person name="Kachouri-Lafond R."/>
            <person name="Payen C."/>
            <person name="Potier S."/>
            <person name="Pribylova L."/>
            <person name="Ozanne C."/>
            <person name="Richard G.-F."/>
            <person name="Sacerdot C."/>
            <person name="Straub M.-L."/>
            <person name="Talla E."/>
        </authorList>
    </citation>
    <scope>NUCLEOTIDE SEQUENCE [LARGE SCALE GENOMIC DNA]</scope>
    <source>
        <strain evidence="4">ATCC 56472 / CBS 6340 / NRRL Y-8284</strain>
    </source>
</reference>
<organism evidence="3 4">
    <name type="scientific">Lachancea thermotolerans (strain ATCC 56472 / CBS 6340 / NRRL Y-8284)</name>
    <name type="common">Yeast</name>
    <name type="synonym">Kluyveromyces thermotolerans</name>
    <dbReference type="NCBI Taxonomy" id="559295"/>
    <lineage>
        <taxon>Eukaryota</taxon>
        <taxon>Fungi</taxon>
        <taxon>Dikarya</taxon>
        <taxon>Ascomycota</taxon>
        <taxon>Saccharomycotina</taxon>
        <taxon>Saccharomycetes</taxon>
        <taxon>Saccharomycetales</taxon>
        <taxon>Saccharomycetaceae</taxon>
        <taxon>Lachancea</taxon>
    </lineage>
</organism>
<feature type="transmembrane region" description="Helical" evidence="2">
    <location>
        <begin position="12"/>
        <end position="29"/>
    </location>
</feature>
<gene>
    <name evidence="3" type="ordered locus">KLTH0D17776g</name>
</gene>